<name>A0A7H0I5W1_9ACTN</name>
<feature type="region of interest" description="Disordered" evidence="1">
    <location>
        <begin position="112"/>
        <end position="140"/>
    </location>
</feature>
<accession>A0A7H0I5W1</accession>
<sequence length="140" mass="14657">MRREGRDAVGEGVPGDDRAIDERPEPWQRAGLAQGGTPFAASDRWLASSRSAGTSCRRGTSVGVRPSNSSVRLAPGGGALAGRQAQRVGVRHLQAGGVLLAREVAQETEVAPGFISPPGCWTAGPRNLTTPPSRLPRTRP</sequence>
<dbReference type="Proteomes" id="UP000516052">
    <property type="component" value="Chromosome"/>
</dbReference>
<reference evidence="2 3" key="1">
    <citation type="submission" date="2020-08" db="EMBL/GenBank/DDBJ databases">
        <title>A novel species.</title>
        <authorList>
            <person name="Gao J."/>
        </authorList>
    </citation>
    <scope>NUCLEOTIDE SEQUENCE [LARGE SCALE GENOMIC DNA]</scope>
    <source>
        <strain evidence="2 3">CRXT-G-22</strain>
    </source>
</reference>
<organism evidence="2 3">
    <name type="scientific">Streptomyces roseirectus</name>
    <dbReference type="NCBI Taxonomy" id="2768066"/>
    <lineage>
        <taxon>Bacteria</taxon>
        <taxon>Bacillati</taxon>
        <taxon>Actinomycetota</taxon>
        <taxon>Actinomycetes</taxon>
        <taxon>Kitasatosporales</taxon>
        <taxon>Streptomycetaceae</taxon>
        <taxon>Streptomyces</taxon>
    </lineage>
</organism>
<proteinExistence type="predicted"/>
<gene>
    <name evidence="2" type="ORF">IAG44_00975</name>
</gene>
<keyword evidence="3" id="KW-1185">Reference proteome</keyword>
<evidence type="ECO:0000313" key="3">
    <source>
        <dbReference type="Proteomes" id="UP000516052"/>
    </source>
</evidence>
<feature type="region of interest" description="Disordered" evidence="1">
    <location>
        <begin position="50"/>
        <end position="70"/>
    </location>
</feature>
<dbReference type="RefSeq" id="WP_187745220.1">
    <property type="nucleotide sequence ID" value="NZ_CP060828.1"/>
</dbReference>
<feature type="region of interest" description="Disordered" evidence="1">
    <location>
        <begin position="1"/>
        <end position="38"/>
    </location>
</feature>
<dbReference type="AlphaFoldDB" id="A0A7H0I5W1"/>
<dbReference type="KEGG" id="sroi:IAG44_00975"/>
<evidence type="ECO:0000313" key="2">
    <source>
        <dbReference type="EMBL" id="QNP68177.1"/>
    </source>
</evidence>
<evidence type="ECO:0000256" key="1">
    <source>
        <dbReference type="SAM" id="MobiDB-lite"/>
    </source>
</evidence>
<dbReference type="EMBL" id="CP060828">
    <property type="protein sequence ID" value="QNP68177.1"/>
    <property type="molecule type" value="Genomic_DNA"/>
</dbReference>
<protein>
    <submittedName>
        <fullName evidence="2">Uncharacterized protein</fullName>
    </submittedName>
</protein>
<feature type="compositionally biased region" description="Basic and acidic residues" evidence="1">
    <location>
        <begin position="1"/>
        <end position="26"/>
    </location>
</feature>